<evidence type="ECO:0000256" key="1">
    <source>
        <dbReference type="SAM" id="Phobius"/>
    </source>
</evidence>
<dbReference type="RefSeq" id="WP_015287434.1">
    <property type="nucleotide sequence ID" value="NC_019949.1"/>
</dbReference>
<name>L0RXQ3_MYCC1</name>
<protein>
    <submittedName>
        <fullName evidence="2">Uncharacterized protein</fullName>
    </submittedName>
</protein>
<dbReference type="AlphaFoldDB" id="L0RXQ3"/>
<dbReference type="KEGG" id="mcy:MCYN_0578"/>
<dbReference type="PATRIC" id="fig|1246955.3.peg.522"/>
<keyword evidence="1" id="KW-0812">Transmembrane</keyword>
<reference evidence="3" key="1">
    <citation type="journal article" date="2013" name="Genome Announc.">
        <title>Complete genome sequence of Mycoplasma cynos strain C142.</title>
        <authorList>
            <person name="Walker C.A."/>
            <person name="Mannering S.A."/>
            <person name="Shields S."/>
            <person name="Blake D.P."/>
            <person name="Brownlie J."/>
        </authorList>
    </citation>
    <scope>NUCLEOTIDE SEQUENCE [LARGE SCALE GENOMIC DNA]</scope>
    <source>
        <strain evidence="3">C142</strain>
    </source>
</reference>
<keyword evidence="1" id="KW-0472">Membrane</keyword>
<accession>L0RXQ3</accession>
<dbReference type="STRING" id="1246955.MCYN_0578"/>
<organism evidence="2 3">
    <name type="scientific">Mycoplasmopsis cynos (strain C142)</name>
    <name type="common">Mycoplasma cynos</name>
    <dbReference type="NCBI Taxonomy" id="1246955"/>
    <lineage>
        <taxon>Bacteria</taxon>
        <taxon>Bacillati</taxon>
        <taxon>Mycoplasmatota</taxon>
        <taxon>Mycoplasmoidales</taxon>
        <taxon>Metamycoplasmataceae</taxon>
        <taxon>Mycoplasmopsis</taxon>
    </lineage>
</organism>
<gene>
    <name evidence="2" type="primary">MCYN0578</name>
    <name evidence="2" type="ordered locus">MCYN_0578</name>
</gene>
<dbReference type="GeneID" id="74932148"/>
<keyword evidence="1" id="KW-1133">Transmembrane helix</keyword>
<evidence type="ECO:0000313" key="3">
    <source>
        <dbReference type="Proteomes" id="UP000010466"/>
    </source>
</evidence>
<dbReference type="EMBL" id="HF559394">
    <property type="protein sequence ID" value="CCP24310.1"/>
    <property type="molecule type" value="Genomic_DNA"/>
</dbReference>
<dbReference type="HOGENOM" id="CLU_2862971_0_0_14"/>
<feature type="transmembrane region" description="Helical" evidence="1">
    <location>
        <begin position="15"/>
        <end position="36"/>
    </location>
</feature>
<proteinExistence type="predicted"/>
<sequence length="64" mass="7763">MKFVNKTTIINKIKIVVFVILKRIKLFLIKIVYFAIQNQLKKWDRITQNWGQILNQLKIAFEEE</sequence>
<evidence type="ECO:0000313" key="2">
    <source>
        <dbReference type="EMBL" id="CCP24310.1"/>
    </source>
</evidence>
<keyword evidence="3" id="KW-1185">Reference proteome</keyword>
<dbReference type="Proteomes" id="UP000010466">
    <property type="component" value="Chromosome"/>
</dbReference>